<dbReference type="GeneID" id="4622546"/>
<reference evidence="3" key="2">
    <citation type="journal article" date="2013" name="G3 (Bethesda)">
        <title>Genomes of Ashbya fungi isolated from insects reveal four mating-type loci, numerous translocations, lack of transposons, and distinct gene duplications.</title>
        <authorList>
            <person name="Dietrich F.S."/>
            <person name="Voegeli S."/>
            <person name="Kuo S."/>
            <person name="Philippsen P."/>
        </authorList>
    </citation>
    <scope>GENOME REANNOTATION</scope>
    <source>
        <strain evidence="3">ATCC 10895 / CBS 109.51 / FGSC 9923 / NRRL Y-1056</strain>
    </source>
</reference>
<keyword evidence="3" id="KW-1185">Reference proteome</keyword>
<dbReference type="CDD" id="cd14232">
    <property type="entry name" value="GAT_LSB5"/>
    <property type="match status" value="1"/>
</dbReference>
<feature type="region of interest" description="Disordered" evidence="1">
    <location>
        <begin position="278"/>
        <end position="304"/>
    </location>
</feature>
<name>Q751W6_EREGS</name>
<evidence type="ECO:0000313" key="3">
    <source>
        <dbReference type="Proteomes" id="UP000000591"/>
    </source>
</evidence>
<dbReference type="eggNOG" id="ENOG502QR8R">
    <property type="taxonomic scope" value="Eukaryota"/>
</dbReference>
<dbReference type="OrthoDB" id="10068368at2759"/>
<evidence type="ECO:0000256" key="1">
    <source>
        <dbReference type="SAM" id="MobiDB-lite"/>
    </source>
</evidence>
<dbReference type="GO" id="GO:0006897">
    <property type="term" value="P:endocytosis"/>
    <property type="evidence" value="ECO:0000318"/>
    <property type="project" value="GO_Central"/>
</dbReference>
<dbReference type="STRING" id="284811.Q751W6"/>
<dbReference type="Proteomes" id="UP000000591">
    <property type="component" value="Chromosome VI"/>
</dbReference>
<dbReference type="InterPro" id="IPR008942">
    <property type="entry name" value="ENTH_VHS"/>
</dbReference>
<sequence>MGFLTDHQHTLITDVIDKVVTSERYTLEVELERLVHLIRAESEYEYTNNQLEAARALRKQLKYGNVGQQLRALELLNLFVSQQMKFAVMYNDAKLLQRLQGIAMNTETDSRGRRYESRVVKRCVGYVLAWAGFLEGRSRAYDGLVRLGGMVRRNYARSTGTSRRGGFLHDSADGSIHPEDTLRSALAYPAGDEDKIKLLISDAVATALALQNALLALPVGTRAVESADAAEKFTQARELRRKVLRYLQLVSGGDLLGPLLHANEELVAALMRFDELSNTADSSGSSDESEDTTLENPFGDQNKI</sequence>
<organism evidence="2 3">
    <name type="scientific">Eremothecium gossypii (strain ATCC 10895 / CBS 109.51 / FGSC 9923 / NRRL Y-1056)</name>
    <name type="common">Yeast</name>
    <name type="synonym">Ashbya gossypii</name>
    <dbReference type="NCBI Taxonomy" id="284811"/>
    <lineage>
        <taxon>Eukaryota</taxon>
        <taxon>Fungi</taxon>
        <taxon>Dikarya</taxon>
        <taxon>Ascomycota</taxon>
        <taxon>Saccharomycotina</taxon>
        <taxon>Saccharomycetes</taxon>
        <taxon>Saccharomycetales</taxon>
        <taxon>Saccharomycetaceae</taxon>
        <taxon>Eremothecium</taxon>
    </lineage>
</organism>
<dbReference type="SUPFAM" id="SSF48464">
    <property type="entry name" value="ENTH/VHS domain"/>
    <property type="match status" value="1"/>
</dbReference>
<dbReference type="FunCoup" id="Q751W6">
    <property type="interactions" value="29"/>
</dbReference>
<dbReference type="EMBL" id="AE016819">
    <property type="protein sequence ID" value="AAS54081.1"/>
    <property type="molecule type" value="Genomic_DNA"/>
</dbReference>
<dbReference type="InterPro" id="IPR044103">
    <property type="entry name" value="GAT_LSB5"/>
</dbReference>
<dbReference type="GO" id="GO:0051666">
    <property type="term" value="P:actin cortical patch localization"/>
    <property type="evidence" value="ECO:0000318"/>
    <property type="project" value="GO_Central"/>
</dbReference>
<dbReference type="InParanoid" id="Q751W6"/>
<accession>Q751W6</accession>
<evidence type="ECO:0000313" key="2">
    <source>
        <dbReference type="EMBL" id="AAS54081.1"/>
    </source>
</evidence>
<dbReference type="SUPFAM" id="SSF89009">
    <property type="entry name" value="GAT-like domain"/>
    <property type="match status" value="1"/>
</dbReference>
<dbReference type="PANTHER" id="PTHR47789">
    <property type="entry name" value="LAS SEVENTEEN-BINDING PROTEIN 5"/>
    <property type="match status" value="1"/>
</dbReference>
<reference evidence="2 3" key="1">
    <citation type="journal article" date="2004" name="Science">
        <title>The Ashbya gossypii genome as a tool for mapping the ancient Saccharomyces cerevisiae genome.</title>
        <authorList>
            <person name="Dietrich F.S."/>
            <person name="Voegeli S."/>
            <person name="Brachat S."/>
            <person name="Lerch A."/>
            <person name="Gates K."/>
            <person name="Steiner S."/>
            <person name="Mohr C."/>
            <person name="Pohlmann R."/>
            <person name="Luedi P."/>
            <person name="Choi S."/>
            <person name="Wing R.A."/>
            <person name="Flavier A."/>
            <person name="Gaffney T.D."/>
            <person name="Philippsen P."/>
        </authorList>
    </citation>
    <scope>NUCLEOTIDE SEQUENCE [LARGE SCALE GENOMIC DNA]</scope>
    <source>
        <strain evidence="3">ATCC 10895 / CBS 109.51 / FGSC 9923 / NRRL Y-1056</strain>
    </source>
</reference>
<dbReference type="HOGENOM" id="CLU_036827_2_0_1"/>
<dbReference type="GO" id="GO:0030479">
    <property type="term" value="C:actin cortical patch"/>
    <property type="evidence" value="ECO:0000318"/>
    <property type="project" value="GO_Central"/>
</dbReference>
<dbReference type="Gene3D" id="1.25.40.90">
    <property type="match status" value="1"/>
</dbReference>
<dbReference type="CDD" id="cd16980">
    <property type="entry name" value="VHS_Lsb5"/>
    <property type="match status" value="1"/>
</dbReference>
<dbReference type="PANTHER" id="PTHR47789:SF1">
    <property type="entry name" value="LAS SEVENTEEN-BINDING PROTEIN 5"/>
    <property type="match status" value="1"/>
</dbReference>
<protein>
    <submittedName>
        <fullName evidence="2">AFR709Cp</fullName>
    </submittedName>
</protein>
<proteinExistence type="predicted"/>
<dbReference type="GO" id="GO:0007015">
    <property type="term" value="P:actin filament organization"/>
    <property type="evidence" value="ECO:0000318"/>
    <property type="project" value="GO_Central"/>
</dbReference>
<gene>
    <name evidence="2" type="ORF">AGOS_AFR709C</name>
</gene>
<dbReference type="RefSeq" id="NP_986257.1">
    <property type="nucleotide sequence ID" value="NM_212393.1"/>
</dbReference>
<dbReference type="InterPro" id="IPR045007">
    <property type="entry name" value="LSB5"/>
</dbReference>
<dbReference type="AlphaFoldDB" id="Q751W6"/>
<dbReference type="KEGG" id="ago:AGOS_AFR709C"/>
<dbReference type="OMA" id="YGSVHRQ"/>